<dbReference type="Pfam" id="PF06439">
    <property type="entry name" value="3keto-disac_hyd"/>
    <property type="match status" value="1"/>
</dbReference>
<evidence type="ECO:0000313" key="3">
    <source>
        <dbReference type="EMBL" id="PWU50298.1"/>
    </source>
</evidence>
<dbReference type="PANTHER" id="PTHR40469">
    <property type="entry name" value="SECRETED GLYCOSYL HYDROLASE"/>
    <property type="match status" value="1"/>
</dbReference>
<dbReference type="PANTHER" id="PTHR40469:SF2">
    <property type="entry name" value="GALACTOSE-BINDING DOMAIN-LIKE SUPERFAMILY PROTEIN"/>
    <property type="match status" value="1"/>
</dbReference>
<evidence type="ECO:0000256" key="1">
    <source>
        <dbReference type="SAM" id="MobiDB-lite"/>
    </source>
</evidence>
<reference evidence="4" key="1">
    <citation type="submission" date="2018-05" db="EMBL/GenBank/DDBJ databases">
        <title>Micromonospora globispora sp. nov. and Micromonospora rugosa sp. nov., isolated from marine sediment.</title>
        <authorList>
            <person name="Carro L."/>
            <person name="Aysel V."/>
            <person name="Cetin D."/>
            <person name="Igual J.M."/>
            <person name="Klenk H.-P."/>
            <person name="Trujillo M.E."/>
            <person name="Sahin N."/>
        </authorList>
    </citation>
    <scope>NUCLEOTIDE SEQUENCE [LARGE SCALE GENOMIC DNA]</scope>
    <source>
        <strain evidence="4">S2904</strain>
    </source>
</reference>
<protein>
    <recommendedName>
        <fullName evidence="2">3-keto-alpha-glucoside-1,2-lyase/3-keto-2-hydroxy-glucal hydratase domain-containing protein</fullName>
    </recommendedName>
</protein>
<evidence type="ECO:0000313" key="4">
    <source>
        <dbReference type="Proteomes" id="UP000245683"/>
    </source>
</evidence>
<accession>A0A317K9Z0</accession>
<sequence>MPAAVRVNTWLVAENILDAAPRNACPPIAPEPGYTSLFDGTSASLARWRQAGPGGFVHAPGCTLRSYGGLGLCWYDQGFTDYILKLDWKLAGDDNSGVYVGFPNPGDDPWVAVNEGYEIQIDATDGPERATGAIYGFQSADLAARDAALHPPGRWNSYEIVVRGQSIVVRLNDTEINRYVNTDPARMRAPGYIGIQNHGNGDAVSFRNIRLKELPAGTAPTTGAAVPAESDPPPR</sequence>
<feature type="region of interest" description="Disordered" evidence="1">
    <location>
        <begin position="216"/>
        <end position="235"/>
    </location>
</feature>
<dbReference type="GO" id="GO:0016787">
    <property type="term" value="F:hydrolase activity"/>
    <property type="evidence" value="ECO:0007669"/>
    <property type="project" value="InterPro"/>
</dbReference>
<dbReference type="EMBL" id="QGSV01000112">
    <property type="protein sequence ID" value="PWU50298.1"/>
    <property type="molecule type" value="Genomic_DNA"/>
</dbReference>
<keyword evidence="4" id="KW-1185">Reference proteome</keyword>
<dbReference type="Proteomes" id="UP000245683">
    <property type="component" value="Unassembled WGS sequence"/>
</dbReference>
<organism evidence="3 4">
    <name type="scientific">Micromonospora globispora</name>
    <dbReference type="NCBI Taxonomy" id="1450148"/>
    <lineage>
        <taxon>Bacteria</taxon>
        <taxon>Bacillati</taxon>
        <taxon>Actinomycetota</taxon>
        <taxon>Actinomycetes</taxon>
        <taxon>Micromonosporales</taxon>
        <taxon>Micromonosporaceae</taxon>
        <taxon>Micromonospora</taxon>
    </lineage>
</organism>
<gene>
    <name evidence="3" type="ORF">DLJ46_07420</name>
</gene>
<feature type="domain" description="3-keto-alpha-glucoside-1,2-lyase/3-keto-2-hydroxy-glucal hydratase" evidence="2">
    <location>
        <begin position="33"/>
        <end position="212"/>
    </location>
</feature>
<evidence type="ECO:0000259" key="2">
    <source>
        <dbReference type="Pfam" id="PF06439"/>
    </source>
</evidence>
<feature type="compositionally biased region" description="Low complexity" evidence="1">
    <location>
        <begin position="216"/>
        <end position="228"/>
    </location>
</feature>
<dbReference type="Gene3D" id="2.60.120.560">
    <property type="entry name" value="Exo-inulinase, domain 1"/>
    <property type="match status" value="1"/>
</dbReference>
<dbReference type="AlphaFoldDB" id="A0A317K9Z0"/>
<dbReference type="RefSeq" id="WP_109943918.1">
    <property type="nucleotide sequence ID" value="NZ_QGGF01000227.1"/>
</dbReference>
<dbReference type="InterPro" id="IPR010496">
    <property type="entry name" value="AL/BT2_dom"/>
</dbReference>
<dbReference type="OrthoDB" id="9816308at2"/>
<comment type="caution">
    <text evidence="3">The sequence shown here is derived from an EMBL/GenBank/DDBJ whole genome shotgun (WGS) entry which is preliminary data.</text>
</comment>
<name>A0A317K9Z0_9ACTN</name>
<proteinExistence type="predicted"/>